<dbReference type="InterPro" id="IPR005501">
    <property type="entry name" value="LamB/YcsF/PxpA-like"/>
</dbReference>
<keyword evidence="2" id="KW-1185">Reference proteome</keyword>
<dbReference type="CDD" id="cd10801">
    <property type="entry name" value="LamB_YcsF_like_1"/>
    <property type="match status" value="1"/>
</dbReference>
<dbReference type="PANTHER" id="PTHR30292">
    <property type="entry name" value="UNCHARACTERIZED PROTEIN YBGL-RELATED"/>
    <property type="match status" value="1"/>
</dbReference>
<dbReference type="Pfam" id="PF03746">
    <property type="entry name" value="LamB_YcsF"/>
    <property type="match status" value="1"/>
</dbReference>
<sequence>MLINADLGEGCANDESLFALVDWANIACGGHAGDESSIRKACELALEHGVQVGAHPSYPDRAGFGRNKPQIERVQLLDELERQMDLFENIAAQFGCRTAHFKPHGQLYNDAAFLQAEADLVIHLAKAYPHLKLVALAQSPLVDLARAAGVVVVEEAFPDRVYLPNGALAPRSEAGALIEAPQQVKAQALSIIRKGPLICLGGSSRVVMAQTLCVHGDTPQALANAQAVREAVTEHDQDAFSGAD</sequence>
<organism evidence="1 2">
    <name type="scientific">Limnobacter parvus</name>
    <dbReference type="NCBI Taxonomy" id="2939690"/>
    <lineage>
        <taxon>Bacteria</taxon>
        <taxon>Pseudomonadati</taxon>
        <taxon>Pseudomonadota</taxon>
        <taxon>Betaproteobacteria</taxon>
        <taxon>Burkholderiales</taxon>
        <taxon>Burkholderiaceae</taxon>
        <taxon>Limnobacter</taxon>
    </lineage>
</organism>
<evidence type="ECO:0000313" key="1">
    <source>
        <dbReference type="EMBL" id="MCR2746862.1"/>
    </source>
</evidence>
<evidence type="ECO:0000313" key="2">
    <source>
        <dbReference type="Proteomes" id="UP001165267"/>
    </source>
</evidence>
<name>A0ABT1XHW8_9BURK</name>
<dbReference type="Gene3D" id="3.20.20.370">
    <property type="entry name" value="Glycoside hydrolase/deacetylase"/>
    <property type="match status" value="1"/>
</dbReference>
<dbReference type="InterPro" id="IPR011330">
    <property type="entry name" value="Glyco_hydro/deAcase_b/a-brl"/>
</dbReference>
<dbReference type="PANTHER" id="PTHR30292:SF0">
    <property type="entry name" value="5-OXOPROLINASE SUBUNIT A"/>
    <property type="match status" value="1"/>
</dbReference>
<accession>A0ABT1XHW8</accession>
<dbReference type="EMBL" id="JANKHG010000017">
    <property type="protein sequence ID" value="MCR2746862.1"/>
    <property type="molecule type" value="Genomic_DNA"/>
</dbReference>
<proteinExistence type="predicted"/>
<protein>
    <submittedName>
        <fullName evidence="1">LamB/YcsF family protein</fullName>
    </submittedName>
</protein>
<dbReference type="RefSeq" id="WP_257512072.1">
    <property type="nucleotide sequence ID" value="NZ_JANKHG010000017.1"/>
</dbReference>
<reference evidence="1" key="1">
    <citation type="submission" date="2022-07" db="EMBL/GenBank/DDBJ databases">
        <authorList>
            <person name="Xamxidin M."/>
        </authorList>
    </citation>
    <scope>NUCLEOTIDE SEQUENCE</scope>
    <source>
        <strain evidence="1">YS8-69</strain>
    </source>
</reference>
<dbReference type="SUPFAM" id="SSF88713">
    <property type="entry name" value="Glycoside hydrolase/deacetylase"/>
    <property type="match status" value="1"/>
</dbReference>
<gene>
    <name evidence="1" type="ORF">NSP04_09400</name>
</gene>
<comment type="caution">
    <text evidence="1">The sequence shown here is derived from an EMBL/GenBank/DDBJ whole genome shotgun (WGS) entry which is preliminary data.</text>
</comment>
<dbReference type="Proteomes" id="UP001165267">
    <property type="component" value="Unassembled WGS sequence"/>
</dbReference>